<evidence type="ECO:0000313" key="2">
    <source>
        <dbReference type="EMBL" id="SBW04250.1"/>
    </source>
</evidence>
<protein>
    <submittedName>
        <fullName evidence="2">Uncharacterized protein</fullName>
    </submittedName>
</protein>
<dbReference type="EMBL" id="FLUQ01000002">
    <property type="protein sequence ID" value="SBW04250.1"/>
    <property type="molecule type" value="Genomic_DNA"/>
</dbReference>
<name>A0A212JXN9_9DELT</name>
<accession>A0A212JXN9</accession>
<keyword evidence="1" id="KW-1133">Transmembrane helix</keyword>
<dbReference type="AlphaFoldDB" id="A0A212JXN9"/>
<feature type="transmembrane region" description="Helical" evidence="1">
    <location>
        <begin position="52"/>
        <end position="74"/>
    </location>
</feature>
<gene>
    <name evidence="2" type="ORF">KL86DPRO_20284</name>
</gene>
<sequence>MLPHVAECFMKRSTQKAITHCYNYFFITTLRIASAKADIRRRLLQNITLHKLVFLPLEVILFSPMMASSIRLFLIYRGGREVAPIGGVKKQ</sequence>
<keyword evidence="1" id="KW-0812">Transmembrane</keyword>
<reference evidence="2" key="1">
    <citation type="submission" date="2016-04" db="EMBL/GenBank/DDBJ databases">
        <authorList>
            <person name="Evans L.H."/>
            <person name="Alamgir A."/>
            <person name="Owens N."/>
            <person name="Weber N.D."/>
            <person name="Virtaneva K."/>
            <person name="Barbian K."/>
            <person name="Babar A."/>
            <person name="Rosenke K."/>
        </authorList>
    </citation>
    <scope>NUCLEOTIDE SEQUENCE</scope>
    <source>
        <strain evidence="2">86</strain>
    </source>
</reference>
<proteinExistence type="predicted"/>
<evidence type="ECO:0000256" key="1">
    <source>
        <dbReference type="SAM" id="Phobius"/>
    </source>
</evidence>
<keyword evidence="1" id="KW-0472">Membrane</keyword>
<organism evidence="2">
    <name type="scientific">uncultured delta proteobacterium</name>
    <dbReference type="NCBI Taxonomy" id="34034"/>
    <lineage>
        <taxon>Bacteria</taxon>
        <taxon>Deltaproteobacteria</taxon>
        <taxon>environmental samples</taxon>
    </lineage>
</organism>